<proteinExistence type="predicted"/>
<protein>
    <submittedName>
        <fullName evidence="1">Uncharacterized protein</fullName>
    </submittedName>
</protein>
<dbReference type="Proteomes" id="UP000295662">
    <property type="component" value="Unassembled WGS sequence"/>
</dbReference>
<name>A0A4R7S2G1_9BACT</name>
<keyword evidence="2" id="KW-1185">Reference proteome</keyword>
<dbReference type="EMBL" id="SOCA01000003">
    <property type="protein sequence ID" value="TDU71187.1"/>
    <property type="molecule type" value="Genomic_DNA"/>
</dbReference>
<comment type="caution">
    <text evidence="1">The sequence shown here is derived from an EMBL/GenBank/DDBJ whole genome shotgun (WGS) entry which is preliminary data.</text>
</comment>
<sequence length="53" mass="6230">MEQRVRAVENREQHIIDHDLMKAAPAISNTEGIGSTKKLYRWQEKMIYNEDGQ</sequence>
<gene>
    <name evidence="1" type="ORF">EI77_02309</name>
</gene>
<dbReference type="AlphaFoldDB" id="A0A4R7S2G1"/>
<accession>A0A4R7S2G1</accession>
<evidence type="ECO:0000313" key="2">
    <source>
        <dbReference type="Proteomes" id="UP000295662"/>
    </source>
</evidence>
<reference evidence="1 2" key="1">
    <citation type="submission" date="2019-03" db="EMBL/GenBank/DDBJ databases">
        <title>Genomic Encyclopedia of Archaeal and Bacterial Type Strains, Phase II (KMG-II): from individual species to whole genera.</title>
        <authorList>
            <person name="Goeker M."/>
        </authorList>
    </citation>
    <scope>NUCLEOTIDE SEQUENCE [LARGE SCALE GENOMIC DNA]</scope>
    <source>
        <strain evidence="1 2">ATCC 25309</strain>
    </source>
</reference>
<organism evidence="1 2">
    <name type="scientific">Prosthecobacter fusiformis</name>
    <dbReference type="NCBI Taxonomy" id="48464"/>
    <lineage>
        <taxon>Bacteria</taxon>
        <taxon>Pseudomonadati</taxon>
        <taxon>Verrucomicrobiota</taxon>
        <taxon>Verrucomicrobiia</taxon>
        <taxon>Verrucomicrobiales</taxon>
        <taxon>Verrucomicrobiaceae</taxon>
        <taxon>Prosthecobacter</taxon>
    </lineage>
</organism>
<evidence type="ECO:0000313" key="1">
    <source>
        <dbReference type="EMBL" id="TDU71187.1"/>
    </source>
</evidence>